<dbReference type="SUPFAM" id="SSF75005">
    <property type="entry name" value="Arabinanase/levansucrase/invertase"/>
    <property type="match status" value="1"/>
</dbReference>
<organism evidence="6 7">
    <name type="scientific">Actomonas aquatica</name>
    <dbReference type="NCBI Taxonomy" id="2866162"/>
    <lineage>
        <taxon>Bacteria</taxon>
        <taxon>Pseudomonadati</taxon>
        <taxon>Verrucomicrobiota</taxon>
        <taxon>Opitutia</taxon>
        <taxon>Opitutales</taxon>
        <taxon>Opitutaceae</taxon>
        <taxon>Actomonas</taxon>
    </lineage>
</organism>
<dbReference type="CDD" id="cd09000">
    <property type="entry name" value="GH43_SXA-like"/>
    <property type="match status" value="1"/>
</dbReference>
<proteinExistence type="inferred from homology"/>
<dbReference type="InterPro" id="IPR023296">
    <property type="entry name" value="Glyco_hydro_beta-prop_sf"/>
</dbReference>
<keyword evidence="2 4" id="KW-0378">Hydrolase</keyword>
<evidence type="ECO:0000313" key="7">
    <source>
        <dbReference type="Proteomes" id="UP000738431"/>
    </source>
</evidence>
<dbReference type="Gene3D" id="2.115.10.20">
    <property type="entry name" value="Glycosyl hydrolase domain, family 43"/>
    <property type="match status" value="1"/>
</dbReference>
<feature type="domain" description="Beta-xylosidase C-terminal Concanavalin A-like" evidence="5">
    <location>
        <begin position="330"/>
        <end position="525"/>
    </location>
</feature>
<name>A0ABZ1C5M5_9BACT</name>
<reference evidence="6 7" key="1">
    <citation type="submission" date="2023-12" db="EMBL/GenBank/DDBJ databases">
        <title>Description of an unclassified Opitutus bacterium of Verrucomicrobiota.</title>
        <authorList>
            <person name="Zhang D.-F."/>
        </authorList>
    </citation>
    <scope>NUCLEOTIDE SEQUENCE [LARGE SCALE GENOMIC DNA]</scope>
    <source>
        <strain evidence="6 7">WL0086</strain>
    </source>
</reference>
<dbReference type="Proteomes" id="UP000738431">
    <property type="component" value="Chromosome"/>
</dbReference>
<dbReference type="Pfam" id="PF04616">
    <property type="entry name" value="Glyco_hydro_43"/>
    <property type="match status" value="1"/>
</dbReference>
<dbReference type="PANTHER" id="PTHR42812">
    <property type="entry name" value="BETA-XYLOSIDASE"/>
    <property type="match status" value="1"/>
</dbReference>
<evidence type="ECO:0000256" key="1">
    <source>
        <dbReference type="ARBA" id="ARBA00009865"/>
    </source>
</evidence>
<protein>
    <submittedName>
        <fullName evidence="6">Glycoside hydrolase family 43 protein</fullName>
    </submittedName>
</protein>
<accession>A0ABZ1C5M5</accession>
<evidence type="ECO:0000313" key="6">
    <source>
        <dbReference type="EMBL" id="WRQ85824.1"/>
    </source>
</evidence>
<dbReference type="InterPro" id="IPR006710">
    <property type="entry name" value="Glyco_hydro_43"/>
</dbReference>
<dbReference type="SUPFAM" id="SSF49899">
    <property type="entry name" value="Concanavalin A-like lectins/glucanases"/>
    <property type="match status" value="1"/>
</dbReference>
<dbReference type="GO" id="GO:0016787">
    <property type="term" value="F:hydrolase activity"/>
    <property type="evidence" value="ECO:0007669"/>
    <property type="project" value="UniProtKB-KW"/>
</dbReference>
<evidence type="ECO:0000256" key="4">
    <source>
        <dbReference type="RuleBase" id="RU361187"/>
    </source>
</evidence>
<keyword evidence="7" id="KW-1185">Reference proteome</keyword>
<dbReference type="InterPro" id="IPR051795">
    <property type="entry name" value="Glycosyl_Hydrlase_43"/>
</dbReference>
<dbReference type="EMBL" id="CP139781">
    <property type="protein sequence ID" value="WRQ85824.1"/>
    <property type="molecule type" value="Genomic_DNA"/>
</dbReference>
<dbReference type="Pfam" id="PF17851">
    <property type="entry name" value="GH43_C2"/>
    <property type="match status" value="1"/>
</dbReference>
<dbReference type="PANTHER" id="PTHR42812:SF12">
    <property type="entry name" value="BETA-XYLOSIDASE-RELATED"/>
    <property type="match status" value="1"/>
</dbReference>
<gene>
    <name evidence="6" type="ORF">K1X11_013510</name>
</gene>
<evidence type="ECO:0000256" key="2">
    <source>
        <dbReference type="ARBA" id="ARBA00022801"/>
    </source>
</evidence>
<sequence>MLVPNPLLPGFHPDPCICRVGEDYYLATSTFEWWPGVRLFHSRDLANWQPIGYALTRRSQLDLRGTPDSGGVWAPAITHADGRFWLCYSEVKSLTGPYKDVCNHLVTAPSIEGPWSEPVRLNQSGFDPSLFHAPDGRKWWLNQRWEVRPDGNCFAGIVLQEYDPGGQCLVGEPRLIFRGSSLGCTEGPHLYFRDGYHYLVTAEGGTGWEHAVTVARARDIAGPYEVSPYHPLLTANARPECRLQKAGHGSLVEAPDGRWFLAHLCSRPVGVQRRCILGRETALQAVVWPEGEWPRLASGDSVPADTVELPGVEAVGEAASDAAVALPTGGLGVEWNTLREPPDGSWLDLDSRPGWVRMRGRFSLQSTFENSLIAVRLTALRCTVGVTLDFAPTDFQQTAGLVFYYNSRAYHALLLGWLPGVGRVLRVLSADAMEVREVVPLGAVRPVDGPLRLEASLADGQLQFGWSRAEPGREVSTVGPVLDATVLSDDRVIETGSWGFTGCFVGLCAQDATAAGPWAAFTNFRRTETSG</sequence>
<dbReference type="InterPro" id="IPR013320">
    <property type="entry name" value="ConA-like_dom_sf"/>
</dbReference>
<evidence type="ECO:0000256" key="3">
    <source>
        <dbReference type="ARBA" id="ARBA00023295"/>
    </source>
</evidence>
<evidence type="ECO:0000259" key="5">
    <source>
        <dbReference type="Pfam" id="PF17851"/>
    </source>
</evidence>
<dbReference type="RefSeq" id="WP_221032643.1">
    <property type="nucleotide sequence ID" value="NZ_CP139781.1"/>
</dbReference>
<comment type="similarity">
    <text evidence="1 4">Belongs to the glycosyl hydrolase 43 family.</text>
</comment>
<keyword evidence="3 4" id="KW-0326">Glycosidase</keyword>
<dbReference type="Gene3D" id="2.60.120.200">
    <property type="match status" value="1"/>
</dbReference>
<dbReference type="InterPro" id="IPR041542">
    <property type="entry name" value="GH43_C2"/>
</dbReference>